<dbReference type="OrthoDB" id="362914at2"/>
<name>E1R9M1_SEDSS</name>
<comment type="catalytic activity">
    <reaction evidence="9 10">
        <text>uridine(1498) in 16S rRNA + S-adenosyl-L-methionine = N(3)-methyluridine(1498) in 16S rRNA + S-adenosyl-L-homocysteine + H(+)</text>
        <dbReference type="Rhea" id="RHEA:42920"/>
        <dbReference type="Rhea" id="RHEA-COMP:10283"/>
        <dbReference type="Rhea" id="RHEA-COMP:10284"/>
        <dbReference type="ChEBI" id="CHEBI:15378"/>
        <dbReference type="ChEBI" id="CHEBI:57856"/>
        <dbReference type="ChEBI" id="CHEBI:59789"/>
        <dbReference type="ChEBI" id="CHEBI:65315"/>
        <dbReference type="ChEBI" id="CHEBI:74502"/>
        <dbReference type="EC" id="2.1.1.193"/>
    </reaction>
</comment>
<dbReference type="PIRSF" id="PIRSF015601">
    <property type="entry name" value="MTase_slr0722"/>
    <property type="match status" value="1"/>
</dbReference>
<dbReference type="GO" id="GO:0070042">
    <property type="term" value="F:rRNA (uridine-N3-)-methyltransferase activity"/>
    <property type="evidence" value="ECO:0007669"/>
    <property type="project" value="TreeGrafter"/>
</dbReference>
<comment type="subcellular location">
    <subcellularLocation>
        <location evidence="1 10">Cytoplasm</location>
    </subcellularLocation>
</comment>
<evidence type="ECO:0000256" key="3">
    <source>
        <dbReference type="ARBA" id="ARBA00022490"/>
    </source>
</evidence>
<reference evidence="12 13" key="1">
    <citation type="journal article" date="2010" name="Stand. Genomic Sci.">
        <title>Complete genome sequence of Spirochaeta smaragdinae type strain (SEBR 4228).</title>
        <authorList>
            <person name="Mavromatis K."/>
            <person name="Yasawong M."/>
            <person name="Chertkov O."/>
            <person name="Lapidus A."/>
            <person name="Lucas S."/>
            <person name="Nolan M."/>
            <person name="Del Rio T.G."/>
            <person name="Tice H."/>
            <person name="Cheng J.F."/>
            <person name="Pitluck S."/>
            <person name="Liolios K."/>
            <person name="Ivanova N."/>
            <person name="Tapia R."/>
            <person name="Han C."/>
            <person name="Bruce D."/>
            <person name="Goodwin L."/>
            <person name="Pati A."/>
            <person name="Chen A."/>
            <person name="Palaniappan K."/>
            <person name="Land M."/>
            <person name="Hauser L."/>
            <person name="Chang Y.J."/>
            <person name="Jeffries C.D."/>
            <person name="Detter J.C."/>
            <person name="Rohde M."/>
            <person name="Brambilla E."/>
            <person name="Spring S."/>
            <person name="Goker M."/>
            <person name="Sikorski J."/>
            <person name="Woyke T."/>
            <person name="Bristow J."/>
            <person name="Eisen J.A."/>
            <person name="Markowitz V."/>
            <person name="Hugenholtz P."/>
            <person name="Klenk H.P."/>
            <person name="Kyrpides N.C."/>
        </authorList>
    </citation>
    <scope>NUCLEOTIDE SEQUENCE [LARGE SCALE GENOMIC DNA]</scope>
    <source>
        <strain evidence="13">DSM 11293 / JCM 15392 / SEBR 4228</strain>
    </source>
</reference>
<dbReference type="PANTHER" id="PTHR30027">
    <property type="entry name" value="RIBOSOMAL RNA SMALL SUBUNIT METHYLTRANSFERASE E"/>
    <property type="match status" value="1"/>
</dbReference>
<dbReference type="GO" id="GO:0070475">
    <property type="term" value="P:rRNA base methylation"/>
    <property type="evidence" value="ECO:0007669"/>
    <property type="project" value="TreeGrafter"/>
</dbReference>
<evidence type="ECO:0000256" key="1">
    <source>
        <dbReference type="ARBA" id="ARBA00004496"/>
    </source>
</evidence>
<evidence type="ECO:0000259" key="11">
    <source>
        <dbReference type="Pfam" id="PF04452"/>
    </source>
</evidence>
<dbReference type="RefSeq" id="WP_013256646.1">
    <property type="nucleotide sequence ID" value="NC_014364.1"/>
</dbReference>
<accession>E1R9M1</accession>
<dbReference type="KEGG" id="ssm:Spirs_4109"/>
<dbReference type="STRING" id="573413.Spirs_4109"/>
<dbReference type="Pfam" id="PF04452">
    <property type="entry name" value="Methyltrans_RNA"/>
    <property type="match status" value="1"/>
</dbReference>
<dbReference type="InterPro" id="IPR006700">
    <property type="entry name" value="RsmE"/>
</dbReference>
<evidence type="ECO:0000256" key="5">
    <source>
        <dbReference type="ARBA" id="ARBA00022603"/>
    </source>
</evidence>
<dbReference type="InterPro" id="IPR029026">
    <property type="entry name" value="tRNA_m1G_MTases_N"/>
</dbReference>
<dbReference type="EMBL" id="CP002116">
    <property type="protein sequence ID" value="ADK83190.1"/>
    <property type="molecule type" value="Genomic_DNA"/>
</dbReference>
<comment type="similarity">
    <text evidence="2 10">Belongs to the RNA methyltransferase RsmE family.</text>
</comment>
<dbReference type="CDD" id="cd18084">
    <property type="entry name" value="RsmE-like"/>
    <property type="match status" value="1"/>
</dbReference>
<dbReference type="AlphaFoldDB" id="E1R9M1"/>
<evidence type="ECO:0000256" key="7">
    <source>
        <dbReference type="ARBA" id="ARBA00022691"/>
    </source>
</evidence>
<keyword evidence="4 10" id="KW-0698">rRNA processing</keyword>
<sequence>MNILLFFPSDRSDKGRSNFFLPLFDDRARHLLKILGVKKGDVVRAGIADGPRGKASVDEIQEDGIVLSFVPDSGEQEESAGIGPFLLDLVVGQVRPICAKRILREAAMLGVSSISVVGTDLGERSYREAKLWSSGEAERYLIDGVVQAAATAIPALRLFESLDHYLSDAIFSPEYLRITLDNVAPSKPLFEFAGKLPAVLAVGSERGWSDRERKLFSKAGWSFAGLGGRILRTETASTAALAILLATDEGLFSSRCR</sequence>
<proteinExistence type="inferred from homology"/>
<evidence type="ECO:0000313" key="13">
    <source>
        <dbReference type="Proteomes" id="UP000002318"/>
    </source>
</evidence>
<dbReference type="SUPFAM" id="SSF75217">
    <property type="entry name" value="alpha/beta knot"/>
    <property type="match status" value="1"/>
</dbReference>
<evidence type="ECO:0000256" key="8">
    <source>
        <dbReference type="ARBA" id="ARBA00025699"/>
    </source>
</evidence>
<dbReference type="InterPro" id="IPR029028">
    <property type="entry name" value="Alpha/beta_knot_MTases"/>
</dbReference>
<dbReference type="EC" id="2.1.1.193" evidence="10"/>
<dbReference type="Proteomes" id="UP000002318">
    <property type="component" value="Chromosome"/>
</dbReference>
<dbReference type="HOGENOM" id="CLU_067442_1_0_12"/>
<evidence type="ECO:0000256" key="10">
    <source>
        <dbReference type="PIRNR" id="PIRNR015601"/>
    </source>
</evidence>
<dbReference type="NCBIfam" id="TIGR00046">
    <property type="entry name" value="RsmE family RNA methyltransferase"/>
    <property type="match status" value="1"/>
</dbReference>
<keyword evidence="6 10" id="KW-0808">Transferase</keyword>
<protein>
    <recommendedName>
        <fullName evidence="10">Ribosomal RNA small subunit methyltransferase E</fullName>
        <ecNumber evidence="10">2.1.1.193</ecNumber>
    </recommendedName>
</protein>
<organism evidence="12 13">
    <name type="scientific">Sediminispirochaeta smaragdinae (strain DSM 11293 / JCM 15392 / SEBR 4228)</name>
    <name type="common">Spirochaeta smaragdinae</name>
    <dbReference type="NCBI Taxonomy" id="573413"/>
    <lineage>
        <taxon>Bacteria</taxon>
        <taxon>Pseudomonadati</taxon>
        <taxon>Spirochaetota</taxon>
        <taxon>Spirochaetia</taxon>
        <taxon>Spirochaetales</taxon>
        <taxon>Spirochaetaceae</taxon>
        <taxon>Sediminispirochaeta</taxon>
    </lineage>
</organism>
<evidence type="ECO:0000256" key="4">
    <source>
        <dbReference type="ARBA" id="ARBA00022552"/>
    </source>
</evidence>
<dbReference type="PANTHER" id="PTHR30027:SF3">
    <property type="entry name" value="16S RRNA (URACIL(1498)-N(3))-METHYLTRANSFERASE"/>
    <property type="match status" value="1"/>
</dbReference>
<keyword evidence="5 10" id="KW-0489">Methyltransferase</keyword>
<keyword evidence="7 10" id="KW-0949">S-adenosyl-L-methionine</keyword>
<evidence type="ECO:0000256" key="9">
    <source>
        <dbReference type="ARBA" id="ARBA00047944"/>
    </source>
</evidence>
<dbReference type="Gene3D" id="3.40.1280.10">
    <property type="match status" value="1"/>
</dbReference>
<feature type="domain" description="Ribosomal RNA small subunit methyltransferase E methyltransferase" evidence="11">
    <location>
        <begin position="86"/>
        <end position="244"/>
    </location>
</feature>
<evidence type="ECO:0000256" key="6">
    <source>
        <dbReference type="ARBA" id="ARBA00022679"/>
    </source>
</evidence>
<evidence type="ECO:0000256" key="2">
    <source>
        <dbReference type="ARBA" id="ARBA00005528"/>
    </source>
</evidence>
<evidence type="ECO:0000313" key="12">
    <source>
        <dbReference type="EMBL" id="ADK83190.1"/>
    </source>
</evidence>
<dbReference type="InterPro" id="IPR046886">
    <property type="entry name" value="RsmE_MTase_dom"/>
</dbReference>
<keyword evidence="3 10" id="KW-0963">Cytoplasm</keyword>
<dbReference type="eggNOG" id="COG1385">
    <property type="taxonomic scope" value="Bacteria"/>
</dbReference>
<gene>
    <name evidence="12" type="ordered locus">Spirs_4109</name>
</gene>
<keyword evidence="13" id="KW-1185">Reference proteome</keyword>
<comment type="function">
    <text evidence="8 10">Specifically methylates the N3 position of the uracil ring of uridine 1498 (m3U1498) in 16S rRNA. Acts on the fully assembled 30S ribosomal subunit.</text>
</comment>
<dbReference type="GO" id="GO:0005737">
    <property type="term" value="C:cytoplasm"/>
    <property type="evidence" value="ECO:0007669"/>
    <property type="project" value="UniProtKB-SubCell"/>
</dbReference>